<dbReference type="Gene3D" id="1.10.10.10">
    <property type="entry name" value="Winged helix-like DNA-binding domain superfamily/Winged helix DNA-binding domain"/>
    <property type="match status" value="1"/>
</dbReference>
<keyword evidence="4" id="KW-1185">Reference proteome</keyword>
<dbReference type="Pfam" id="PF01022">
    <property type="entry name" value="HTH_5"/>
    <property type="match status" value="1"/>
</dbReference>
<sequence length="222" mass="25812">MEKRIFKDKVYSILAKMIRAMANPRRLEIIDLLGQGEKSVEEIASETNMTVANASQHLQVLKAENLVEIRREKNFIHYRLAHEEIYKSWQNLRALGFERVAEIQKLVDDFREKKNGLEAINLDELLKRLKSKNIMLLDVRPEQEYNNGHIPKAINIPPDELLSRLKKLPKNKEYIAYCRGPFCVFADEAVSALSKRGFKARRLVEGFPDWKSRGLNVEVVHD</sequence>
<gene>
    <name evidence="3" type="ORF">FRZ67_18715</name>
</gene>
<dbReference type="InterPro" id="IPR036390">
    <property type="entry name" value="WH_DNA-bd_sf"/>
</dbReference>
<reference evidence="3 4" key="1">
    <citation type="journal article" date="2016" name="Int. J. Syst. Evol. Microbiol.">
        <title>Panacibacter ginsenosidivorans gen. nov., sp. nov., with ginsenoside converting activity isolated from soil of a ginseng field.</title>
        <authorList>
            <person name="Siddiqi M.Z."/>
            <person name="Muhammad Shafi S."/>
            <person name="Choi K.D."/>
            <person name="Im W.T."/>
        </authorList>
    </citation>
    <scope>NUCLEOTIDE SEQUENCE [LARGE SCALE GENOMIC DNA]</scope>
    <source>
        <strain evidence="3 4">Gsoil1550</strain>
    </source>
</reference>
<dbReference type="NCBIfam" id="NF033788">
    <property type="entry name" value="HTH_metalloreg"/>
    <property type="match status" value="1"/>
</dbReference>
<evidence type="ECO:0000259" key="2">
    <source>
        <dbReference type="PROSITE" id="PS50987"/>
    </source>
</evidence>
<dbReference type="CDD" id="cd00158">
    <property type="entry name" value="RHOD"/>
    <property type="match status" value="1"/>
</dbReference>
<name>A0A5B8VDZ7_9BACT</name>
<accession>A0A5B8VDZ7</accession>
<dbReference type="InterPro" id="IPR050229">
    <property type="entry name" value="GlpE_sulfurtransferase"/>
</dbReference>
<dbReference type="Pfam" id="PF00581">
    <property type="entry name" value="Rhodanese"/>
    <property type="match status" value="1"/>
</dbReference>
<dbReference type="PANTHER" id="PTHR43031">
    <property type="entry name" value="FAD-DEPENDENT OXIDOREDUCTASE"/>
    <property type="match status" value="1"/>
</dbReference>
<feature type="domain" description="HTH arsR-type" evidence="2">
    <location>
        <begin position="6"/>
        <end position="100"/>
    </location>
</feature>
<dbReference type="GO" id="GO:0003700">
    <property type="term" value="F:DNA-binding transcription factor activity"/>
    <property type="evidence" value="ECO:0007669"/>
    <property type="project" value="InterPro"/>
</dbReference>
<dbReference type="OrthoDB" id="9808735at2"/>
<dbReference type="InterPro" id="IPR036388">
    <property type="entry name" value="WH-like_DNA-bd_sf"/>
</dbReference>
<dbReference type="KEGG" id="pgin:FRZ67_18715"/>
<dbReference type="InterPro" id="IPR036873">
    <property type="entry name" value="Rhodanese-like_dom_sf"/>
</dbReference>
<evidence type="ECO:0000313" key="3">
    <source>
        <dbReference type="EMBL" id="QEC69243.1"/>
    </source>
</evidence>
<dbReference type="InterPro" id="IPR001763">
    <property type="entry name" value="Rhodanese-like_dom"/>
</dbReference>
<dbReference type="Proteomes" id="UP000321533">
    <property type="component" value="Chromosome"/>
</dbReference>
<feature type="domain" description="Rhodanese" evidence="1">
    <location>
        <begin position="130"/>
        <end position="219"/>
    </location>
</feature>
<dbReference type="PRINTS" id="PR00778">
    <property type="entry name" value="HTHARSR"/>
</dbReference>
<proteinExistence type="predicted"/>
<dbReference type="SMART" id="SM00450">
    <property type="entry name" value="RHOD"/>
    <property type="match status" value="1"/>
</dbReference>
<dbReference type="EMBL" id="CP042435">
    <property type="protein sequence ID" value="QEC69243.1"/>
    <property type="molecule type" value="Genomic_DNA"/>
</dbReference>
<organism evidence="3 4">
    <name type="scientific">Panacibacter ginsenosidivorans</name>
    <dbReference type="NCBI Taxonomy" id="1813871"/>
    <lineage>
        <taxon>Bacteria</taxon>
        <taxon>Pseudomonadati</taxon>
        <taxon>Bacteroidota</taxon>
        <taxon>Chitinophagia</taxon>
        <taxon>Chitinophagales</taxon>
        <taxon>Chitinophagaceae</taxon>
        <taxon>Panacibacter</taxon>
    </lineage>
</organism>
<dbReference type="PANTHER" id="PTHR43031:SF1">
    <property type="entry name" value="PYRIDINE NUCLEOTIDE-DISULPHIDE OXIDOREDUCTASE"/>
    <property type="match status" value="1"/>
</dbReference>
<dbReference type="PROSITE" id="PS50987">
    <property type="entry name" value="HTH_ARSR_2"/>
    <property type="match status" value="1"/>
</dbReference>
<dbReference type="PROSITE" id="PS50206">
    <property type="entry name" value="RHODANESE_3"/>
    <property type="match status" value="1"/>
</dbReference>
<evidence type="ECO:0000259" key="1">
    <source>
        <dbReference type="PROSITE" id="PS50206"/>
    </source>
</evidence>
<dbReference type="CDD" id="cd00090">
    <property type="entry name" value="HTH_ARSR"/>
    <property type="match status" value="1"/>
</dbReference>
<evidence type="ECO:0000313" key="4">
    <source>
        <dbReference type="Proteomes" id="UP000321533"/>
    </source>
</evidence>
<dbReference type="RefSeq" id="WP_147192092.1">
    <property type="nucleotide sequence ID" value="NZ_CP042435.1"/>
</dbReference>
<dbReference type="SMART" id="SM00418">
    <property type="entry name" value="HTH_ARSR"/>
    <property type="match status" value="1"/>
</dbReference>
<protein>
    <submittedName>
        <fullName evidence="3">Metalloregulator ArsR/SmtB family transcription factor</fullName>
    </submittedName>
</protein>
<dbReference type="SUPFAM" id="SSF46785">
    <property type="entry name" value="Winged helix' DNA-binding domain"/>
    <property type="match status" value="1"/>
</dbReference>
<dbReference type="InterPro" id="IPR001845">
    <property type="entry name" value="HTH_ArsR_DNA-bd_dom"/>
</dbReference>
<dbReference type="AlphaFoldDB" id="A0A5B8VDZ7"/>
<dbReference type="Gene3D" id="3.40.250.10">
    <property type="entry name" value="Rhodanese-like domain"/>
    <property type="match status" value="1"/>
</dbReference>
<dbReference type="InterPro" id="IPR011991">
    <property type="entry name" value="ArsR-like_HTH"/>
</dbReference>
<dbReference type="SUPFAM" id="SSF52821">
    <property type="entry name" value="Rhodanese/Cell cycle control phosphatase"/>
    <property type="match status" value="1"/>
</dbReference>